<organism evidence="1 2">
    <name type="scientific">Chaetoceros tenuissimus</name>
    <dbReference type="NCBI Taxonomy" id="426638"/>
    <lineage>
        <taxon>Eukaryota</taxon>
        <taxon>Sar</taxon>
        <taxon>Stramenopiles</taxon>
        <taxon>Ochrophyta</taxon>
        <taxon>Bacillariophyta</taxon>
        <taxon>Coscinodiscophyceae</taxon>
        <taxon>Chaetocerotophycidae</taxon>
        <taxon>Chaetocerotales</taxon>
        <taxon>Chaetocerotaceae</taxon>
        <taxon>Chaetoceros</taxon>
    </lineage>
</organism>
<dbReference type="Proteomes" id="UP001054902">
    <property type="component" value="Unassembled WGS sequence"/>
</dbReference>
<reference evidence="1 2" key="1">
    <citation type="journal article" date="2021" name="Sci. Rep.">
        <title>The genome of the diatom Chaetoceros tenuissimus carries an ancient integrated fragment of an extant virus.</title>
        <authorList>
            <person name="Hongo Y."/>
            <person name="Kimura K."/>
            <person name="Takaki Y."/>
            <person name="Yoshida Y."/>
            <person name="Baba S."/>
            <person name="Kobayashi G."/>
            <person name="Nagasaki K."/>
            <person name="Hano T."/>
            <person name="Tomaru Y."/>
        </authorList>
    </citation>
    <scope>NUCLEOTIDE SEQUENCE [LARGE SCALE GENOMIC DNA]</scope>
    <source>
        <strain evidence="1 2">NIES-3715</strain>
    </source>
</reference>
<dbReference type="AlphaFoldDB" id="A0AAD3HFM4"/>
<gene>
    <name evidence="1" type="ORF">CTEN210_18007</name>
</gene>
<evidence type="ECO:0000313" key="1">
    <source>
        <dbReference type="EMBL" id="GFH61531.1"/>
    </source>
</evidence>
<name>A0AAD3HFM4_9STRA</name>
<accession>A0AAD3HFM4</accession>
<proteinExistence type="predicted"/>
<evidence type="ECO:0000313" key="2">
    <source>
        <dbReference type="Proteomes" id="UP001054902"/>
    </source>
</evidence>
<comment type="caution">
    <text evidence="1">The sequence shown here is derived from an EMBL/GenBank/DDBJ whole genome shotgun (WGS) entry which is preliminary data.</text>
</comment>
<dbReference type="EMBL" id="BLLK01000074">
    <property type="protein sequence ID" value="GFH61531.1"/>
    <property type="molecule type" value="Genomic_DNA"/>
</dbReference>
<sequence length="222" mass="23943">MAFTSTYTKSTSPSSTKLFSLKPAAVPLMDAGKALARSGELLIDATSNPKLDIYGGGLSSTGANIRNSGDCIAQAAASCRFKTAAELVSDELRESATCFLECVENHLLKAIDDAQVDEMLDLKHILEKEVLPSMTNYSTYMEQAGAGIVKRETVADIGKNFYESGKELEILALAIQKIDTEMEETKVSGQRMLYASEMMKLAGNNLMGVAPEKKKGKGWLKG</sequence>
<protein>
    <submittedName>
        <fullName evidence="1">Uncharacterized protein</fullName>
    </submittedName>
</protein>
<keyword evidence="2" id="KW-1185">Reference proteome</keyword>